<protein>
    <submittedName>
        <fullName evidence="16">Multimodular transpeptidase-transglycosylase</fullName>
        <ecNumber evidence="16">2.4.1.129</ecNumber>
    </submittedName>
</protein>
<dbReference type="GO" id="GO:0071555">
    <property type="term" value="P:cell wall organization"/>
    <property type="evidence" value="ECO:0007669"/>
    <property type="project" value="UniProtKB-KW"/>
</dbReference>
<dbReference type="SMART" id="SM00060">
    <property type="entry name" value="FN3"/>
    <property type="match status" value="1"/>
</dbReference>
<accession>A0A150MCI9</accession>
<keyword evidence="7" id="KW-0378">Hydrolase</keyword>
<dbReference type="Pfam" id="PF00912">
    <property type="entry name" value="Transgly"/>
    <property type="match status" value="1"/>
</dbReference>
<dbReference type="RefSeq" id="WP_061568057.1">
    <property type="nucleotide sequence ID" value="NZ_LQYT01000011.1"/>
</dbReference>
<feature type="region of interest" description="Disordered" evidence="14">
    <location>
        <begin position="780"/>
        <end position="891"/>
    </location>
</feature>
<comment type="similarity">
    <text evidence="2">In the N-terminal section; belongs to the glycosyltransferase 51 family.</text>
</comment>
<dbReference type="InterPro" id="IPR012338">
    <property type="entry name" value="Beta-lactam/transpept-like"/>
</dbReference>
<dbReference type="PANTHER" id="PTHR32282:SF29">
    <property type="entry name" value="PENICILLIN-BINDING PROTEIN 1A"/>
    <property type="match status" value="1"/>
</dbReference>
<dbReference type="InterPro" id="IPR003961">
    <property type="entry name" value="FN3_dom"/>
</dbReference>
<feature type="compositionally biased region" description="Acidic residues" evidence="14">
    <location>
        <begin position="801"/>
        <end position="818"/>
    </location>
</feature>
<comment type="similarity">
    <text evidence="1">In the C-terminal section; belongs to the transpeptidase family.</text>
</comment>
<evidence type="ECO:0000256" key="8">
    <source>
        <dbReference type="ARBA" id="ARBA00022960"/>
    </source>
</evidence>
<dbReference type="AlphaFoldDB" id="A0A150MCI9"/>
<dbReference type="PROSITE" id="PS50853">
    <property type="entry name" value="FN3"/>
    <property type="match status" value="1"/>
</dbReference>
<evidence type="ECO:0000256" key="4">
    <source>
        <dbReference type="ARBA" id="ARBA00022670"/>
    </source>
</evidence>
<keyword evidence="10" id="KW-0511">Multifunctional enzyme</keyword>
<comment type="catalytic activity">
    <reaction evidence="12">
        <text>Preferential cleavage: (Ac)2-L-Lys-D-Ala-|-D-Ala. Also transpeptidation of peptidyl-alanyl moieties that are N-acyl substituents of D-alanine.</text>
        <dbReference type="EC" id="3.4.16.4"/>
    </reaction>
</comment>
<dbReference type="Gene3D" id="3.40.710.10">
    <property type="entry name" value="DD-peptidase/beta-lactamase superfamily"/>
    <property type="match status" value="1"/>
</dbReference>
<dbReference type="OrthoDB" id="9766909at2"/>
<proteinExistence type="inferred from homology"/>
<dbReference type="InterPro" id="IPR050396">
    <property type="entry name" value="Glycosyltr_51/Transpeptidase"/>
</dbReference>
<dbReference type="CDD" id="cd00063">
    <property type="entry name" value="FN3"/>
    <property type="match status" value="1"/>
</dbReference>
<evidence type="ECO:0000256" key="12">
    <source>
        <dbReference type="ARBA" id="ARBA00034000"/>
    </source>
</evidence>
<gene>
    <name evidence="16" type="ORF">B4135_1301</name>
</gene>
<keyword evidence="4" id="KW-0645">Protease</keyword>
<dbReference type="InterPro" id="IPR013783">
    <property type="entry name" value="Ig-like_fold"/>
</dbReference>
<sequence length="891" mass="97355">MSEQYKSRVERRKIRRKKRSAKKEIAKKVFLTCLLACFFLLVAGVSAFAIMVSDAPKLDPEKLKDPVSSQIYDMNNDLITEVGIQKRDYVPFEEIPDLVKNAILATEDVRFFKHHGIDLIRLGGAVISNITDGFGSQGASTLTQQVVKMTYLSNEKTIKRKVQEAWLAFQLEQNLSKEEIFEIYVNKIPMGGNIYGIKTAANTYFGKELDELTLPEAALIAGLPQRPNAYNPFVNPDLADQRKNTVLSLMHQHGFISEKKMKEAQKVKVKDLIVKEQENIKDDSPYQSFIDRVIDEVEKMGYNVYTDGLKIYTTMDPKAQEYVHTLLNTDKIIAFPNDKIQSGVVLLDTKTGEIRAIGGGRHQKVLRGLNYATDIRRQPGSTIKPILDYGPAIEYLKWSTAQIFEDKPHTYSDGTKVNNFGNRYYGNVTMRFALQKSLNIPAVKALQTVGLEKARSFAVNLGIPLEDTIYESYAIGGMKKGIAPIHLAGAYSAFGNNGVYNEPHAVKKIVLSDGETEIKPNIVSKVAMSDYTAFMITDMLKTVMRAGTGNEANVPGIPLAGKTGTTNYTDEELRKYGLDDRFVPDSWMGGYSTNYTAAVWVGYEKKKDGLNGTEQKLAKKIFKNLMTYVHQGIDTPDFTQPKSVVRLGVVKGTNPPQLAGPFTPSSQIIYEYFVKGYEPKEVSDQISEIPAPENLKASFNEKENSITLQWKAKKAEGLAFEVYVSENGGTPQLLKTTDQSGLVIENVTPGVKYTFTVYAVYEGMKSRPASVTVDLTAYSDEEQPGLPENGNGQPNGGQNGSDDDDEASEEQPQDDGGDDNGQGNDQGGGGQNNGGNGNGQGGNGGNNGGSGSSGSGGNGGNGGNSSEGGNGGLNNQNSRNFTTPAGEHGAD</sequence>
<evidence type="ECO:0000256" key="7">
    <source>
        <dbReference type="ARBA" id="ARBA00022801"/>
    </source>
</evidence>
<feature type="compositionally biased region" description="Gly residues" evidence="14">
    <location>
        <begin position="824"/>
        <end position="872"/>
    </location>
</feature>
<dbReference type="STRING" id="301148.B4135_1301"/>
<dbReference type="InterPro" id="IPR001460">
    <property type="entry name" value="PCN-bd_Tpept"/>
</dbReference>
<dbReference type="NCBIfam" id="TIGR02074">
    <property type="entry name" value="PBP_1a_fam"/>
    <property type="match status" value="1"/>
</dbReference>
<dbReference type="Pfam" id="PF00041">
    <property type="entry name" value="fn3"/>
    <property type="match status" value="1"/>
</dbReference>
<dbReference type="Gene3D" id="2.60.40.10">
    <property type="entry name" value="Immunoglobulins"/>
    <property type="match status" value="1"/>
</dbReference>
<dbReference type="Proteomes" id="UP000075683">
    <property type="component" value="Unassembled WGS sequence"/>
</dbReference>
<dbReference type="InterPro" id="IPR036116">
    <property type="entry name" value="FN3_sf"/>
</dbReference>
<dbReference type="EMBL" id="LQYT01000011">
    <property type="protein sequence ID" value="KYD22294.1"/>
    <property type="molecule type" value="Genomic_DNA"/>
</dbReference>
<evidence type="ECO:0000256" key="5">
    <source>
        <dbReference type="ARBA" id="ARBA00022676"/>
    </source>
</evidence>
<dbReference type="GO" id="GO:0006508">
    <property type="term" value="P:proteolysis"/>
    <property type="evidence" value="ECO:0007669"/>
    <property type="project" value="UniProtKB-KW"/>
</dbReference>
<evidence type="ECO:0000256" key="10">
    <source>
        <dbReference type="ARBA" id="ARBA00023268"/>
    </source>
</evidence>
<dbReference type="GO" id="GO:0030288">
    <property type="term" value="C:outer membrane-bounded periplasmic space"/>
    <property type="evidence" value="ECO:0007669"/>
    <property type="project" value="TreeGrafter"/>
</dbReference>
<dbReference type="SUPFAM" id="SSF56601">
    <property type="entry name" value="beta-lactamase/transpeptidase-like"/>
    <property type="match status" value="1"/>
</dbReference>
<keyword evidence="9" id="KW-0573">Peptidoglycan synthesis</keyword>
<evidence type="ECO:0000256" key="11">
    <source>
        <dbReference type="ARBA" id="ARBA00023316"/>
    </source>
</evidence>
<dbReference type="GO" id="GO:0009002">
    <property type="term" value="F:serine-type D-Ala-D-Ala carboxypeptidase activity"/>
    <property type="evidence" value="ECO:0007669"/>
    <property type="project" value="UniProtKB-EC"/>
</dbReference>
<evidence type="ECO:0000256" key="2">
    <source>
        <dbReference type="ARBA" id="ARBA00007739"/>
    </source>
</evidence>
<evidence type="ECO:0000313" key="17">
    <source>
        <dbReference type="Proteomes" id="UP000075683"/>
    </source>
</evidence>
<dbReference type="PANTHER" id="PTHR32282">
    <property type="entry name" value="BINDING PROTEIN TRANSPEPTIDASE, PUTATIVE-RELATED"/>
    <property type="match status" value="1"/>
</dbReference>
<dbReference type="GO" id="GO:0009252">
    <property type="term" value="P:peptidoglycan biosynthetic process"/>
    <property type="evidence" value="ECO:0007669"/>
    <property type="project" value="UniProtKB-KW"/>
</dbReference>
<organism evidence="16 17">
    <name type="scientific">Caldibacillus debilis</name>
    <dbReference type="NCBI Taxonomy" id="301148"/>
    <lineage>
        <taxon>Bacteria</taxon>
        <taxon>Bacillati</taxon>
        <taxon>Bacillota</taxon>
        <taxon>Bacilli</taxon>
        <taxon>Bacillales</taxon>
        <taxon>Bacillaceae</taxon>
        <taxon>Caldibacillus</taxon>
    </lineage>
</organism>
<comment type="caution">
    <text evidence="16">The sequence shown here is derived from an EMBL/GenBank/DDBJ whole genome shotgun (WGS) entry which is preliminary data.</text>
</comment>
<keyword evidence="5 16" id="KW-0328">Glycosyltransferase</keyword>
<evidence type="ECO:0000259" key="15">
    <source>
        <dbReference type="PROSITE" id="PS50853"/>
    </source>
</evidence>
<evidence type="ECO:0000256" key="1">
    <source>
        <dbReference type="ARBA" id="ARBA00007090"/>
    </source>
</evidence>
<dbReference type="SUPFAM" id="SSF49265">
    <property type="entry name" value="Fibronectin type III"/>
    <property type="match status" value="1"/>
</dbReference>
<comment type="catalytic activity">
    <reaction evidence="13">
        <text>[GlcNAc-(1-&gt;4)-Mur2Ac(oyl-L-Ala-gamma-D-Glu-L-Lys-D-Ala-D-Ala)](n)-di-trans,octa-cis-undecaprenyl diphosphate + beta-D-GlcNAc-(1-&gt;4)-Mur2Ac(oyl-L-Ala-gamma-D-Glu-L-Lys-D-Ala-D-Ala)-di-trans,octa-cis-undecaprenyl diphosphate = [GlcNAc-(1-&gt;4)-Mur2Ac(oyl-L-Ala-gamma-D-Glu-L-Lys-D-Ala-D-Ala)](n+1)-di-trans,octa-cis-undecaprenyl diphosphate + di-trans,octa-cis-undecaprenyl diphosphate + H(+)</text>
        <dbReference type="Rhea" id="RHEA:23708"/>
        <dbReference type="Rhea" id="RHEA-COMP:9602"/>
        <dbReference type="Rhea" id="RHEA-COMP:9603"/>
        <dbReference type="ChEBI" id="CHEBI:15378"/>
        <dbReference type="ChEBI" id="CHEBI:58405"/>
        <dbReference type="ChEBI" id="CHEBI:60033"/>
        <dbReference type="ChEBI" id="CHEBI:78435"/>
        <dbReference type="EC" id="2.4.99.28"/>
    </reaction>
</comment>
<dbReference type="Gene3D" id="1.10.3810.10">
    <property type="entry name" value="Biosynthetic peptidoglycan transglycosylase-like"/>
    <property type="match status" value="1"/>
</dbReference>
<dbReference type="GO" id="GO:0008360">
    <property type="term" value="P:regulation of cell shape"/>
    <property type="evidence" value="ECO:0007669"/>
    <property type="project" value="UniProtKB-KW"/>
</dbReference>
<name>A0A150MCI9_9BACI</name>
<dbReference type="GO" id="GO:0008658">
    <property type="term" value="F:penicillin binding"/>
    <property type="evidence" value="ECO:0007669"/>
    <property type="project" value="InterPro"/>
</dbReference>
<evidence type="ECO:0000256" key="14">
    <source>
        <dbReference type="SAM" id="MobiDB-lite"/>
    </source>
</evidence>
<dbReference type="PATRIC" id="fig|301148.3.peg.549"/>
<keyword evidence="6 16" id="KW-0808">Transferase</keyword>
<dbReference type="SUPFAM" id="SSF53955">
    <property type="entry name" value="Lysozyme-like"/>
    <property type="match status" value="1"/>
</dbReference>
<dbReference type="EC" id="2.4.1.129" evidence="16"/>
<keyword evidence="8" id="KW-0133">Cell shape</keyword>
<evidence type="ECO:0000313" key="16">
    <source>
        <dbReference type="EMBL" id="KYD22294.1"/>
    </source>
</evidence>
<evidence type="ECO:0000256" key="9">
    <source>
        <dbReference type="ARBA" id="ARBA00022984"/>
    </source>
</evidence>
<dbReference type="InterPro" id="IPR023346">
    <property type="entry name" value="Lysozyme-like_dom_sf"/>
</dbReference>
<dbReference type="InterPro" id="IPR036950">
    <property type="entry name" value="PBP_transglycosylase"/>
</dbReference>
<dbReference type="FunFam" id="1.10.3810.10:FF:000001">
    <property type="entry name" value="Penicillin-binding protein 1A"/>
    <property type="match status" value="1"/>
</dbReference>
<keyword evidence="3" id="KW-0121">Carboxypeptidase</keyword>
<feature type="domain" description="Fibronectin type-III" evidence="15">
    <location>
        <begin position="691"/>
        <end position="782"/>
    </location>
</feature>
<dbReference type="Pfam" id="PF00905">
    <property type="entry name" value="Transpeptidase"/>
    <property type="match status" value="1"/>
</dbReference>
<evidence type="ECO:0000256" key="3">
    <source>
        <dbReference type="ARBA" id="ARBA00022645"/>
    </source>
</evidence>
<evidence type="ECO:0000256" key="13">
    <source>
        <dbReference type="ARBA" id="ARBA00049902"/>
    </source>
</evidence>
<evidence type="ECO:0000256" key="6">
    <source>
        <dbReference type="ARBA" id="ARBA00022679"/>
    </source>
</evidence>
<keyword evidence="11" id="KW-0961">Cell wall biogenesis/degradation</keyword>
<dbReference type="GO" id="GO:0008955">
    <property type="term" value="F:peptidoglycan glycosyltransferase activity"/>
    <property type="evidence" value="ECO:0007669"/>
    <property type="project" value="UniProtKB-EC"/>
</dbReference>
<dbReference type="InterPro" id="IPR001264">
    <property type="entry name" value="Glyco_trans_51"/>
</dbReference>
<reference evidence="16 17" key="1">
    <citation type="submission" date="2016-01" db="EMBL/GenBank/DDBJ databases">
        <title>Draft Genome Sequences of Seven Thermophilic Sporeformers Isolated from Foods.</title>
        <authorList>
            <person name="Berendsen E.M."/>
            <person name="Wells-Bennik M.H."/>
            <person name="Krawcyk A.O."/>
            <person name="De Jong A."/>
            <person name="Holsappel S."/>
            <person name="Eijlander R.T."/>
            <person name="Kuipers O.P."/>
        </authorList>
    </citation>
    <scope>NUCLEOTIDE SEQUENCE [LARGE SCALE GENOMIC DNA]</scope>
    <source>
        <strain evidence="16 17">B4135</strain>
    </source>
</reference>